<dbReference type="InterPro" id="IPR006204">
    <property type="entry name" value="GHMP_kinase_N_dom"/>
</dbReference>
<name>A0A1V2ZZ06_9GAMM</name>
<gene>
    <name evidence="10" type="primary">ispE</name>
    <name evidence="13" type="ORF">B1A74_06595</name>
</gene>
<dbReference type="PIRSF" id="PIRSF010376">
    <property type="entry name" value="IspE"/>
    <property type="match status" value="1"/>
</dbReference>
<evidence type="ECO:0000256" key="3">
    <source>
        <dbReference type="ARBA" id="ARBA00017473"/>
    </source>
</evidence>
<evidence type="ECO:0000259" key="11">
    <source>
        <dbReference type="Pfam" id="PF00288"/>
    </source>
</evidence>
<dbReference type="STRING" id="252474.B1A74_06595"/>
<keyword evidence="8 10" id="KW-0414">Isoprene biosynthesis</keyword>
<sequence length="291" mass="31343">MDKPFAQIFPAPAKINRFLHITGRRADGYHELQTVFQFLDLEDRLRFEPRPGGEVAMASADAVDGAENLCVRAARMVFAAAGRHEGVTIHLDKRLPVGGGVGGGSSDAATTLVALNHLFELGLDESTLADLGLRLGADVPVFVRGRAAWAEGVGETLVPVRPDCPWALLIDPGVPVATGTMFGSGELTRDCPTERISHAVDGAPFGNVFEPVVRTRHPDIARALDWLGSQTDRARLSGTGGCVFGLFRDRAEAERAREEQPLPWSSRVTRLRNESPLRAWLPESGGHSTGP</sequence>
<dbReference type="GO" id="GO:0050515">
    <property type="term" value="F:4-(cytidine 5'-diphospho)-2-C-methyl-D-erythritol kinase activity"/>
    <property type="evidence" value="ECO:0007669"/>
    <property type="project" value="UniProtKB-UniRule"/>
</dbReference>
<evidence type="ECO:0000313" key="13">
    <source>
        <dbReference type="EMBL" id="OOC10301.1"/>
    </source>
</evidence>
<dbReference type="Gene3D" id="3.30.70.890">
    <property type="entry name" value="GHMP kinase, C-terminal domain"/>
    <property type="match status" value="1"/>
</dbReference>
<dbReference type="InterPro" id="IPR036554">
    <property type="entry name" value="GHMP_kinase_C_sf"/>
</dbReference>
<comment type="caution">
    <text evidence="13">The sequence shown here is derived from an EMBL/GenBank/DDBJ whole genome shotgun (WGS) entry which is preliminary data.</text>
</comment>
<keyword evidence="5 10" id="KW-0547">Nucleotide-binding</keyword>
<dbReference type="InterPro" id="IPR014721">
    <property type="entry name" value="Ribsml_uS5_D2-typ_fold_subgr"/>
</dbReference>
<comment type="catalytic activity">
    <reaction evidence="10">
        <text>4-CDP-2-C-methyl-D-erythritol + ATP = 4-CDP-2-C-methyl-D-erythritol 2-phosphate + ADP + H(+)</text>
        <dbReference type="Rhea" id="RHEA:18437"/>
        <dbReference type="ChEBI" id="CHEBI:15378"/>
        <dbReference type="ChEBI" id="CHEBI:30616"/>
        <dbReference type="ChEBI" id="CHEBI:57823"/>
        <dbReference type="ChEBI" id="CHEBI:57919"/>
        <dbReference type="ChEBI" id="CHEBI:456216"/>
        <dbReference type="EC" id="2.7.1.148"/>
    </reaction>
</comment>
<dbReference type="Gene3D" id="3.30.230.10">
    <property type="match status" value="1"/>
</dbReference>
<dbReference type="Pfam" id="PF08544">
    <property type="entry name" value="GHMP_kinases_C"/>
    <property type="match status" value="1"/>
</dbReference>
<dbReference type="EMBL" id="MUZR01000018">
    <property type="protein sequence ID" value="OOC10301.1"/>
    <property type="molecule type" value="Genomic_DNA"/>
</dbReference>
<evidence type="ECO:0000256" key="8">
    <source>
        <dbReference type="ARBA" id="ARBA00023229"/>
    </source>
</evidence>
<evidence type="ECO:0000256" key="6">
    <source>
        <dbReference type="ARBA" id="ARBA00022777"/>
    </source>
</evidence>
<comment type="similarity">
    <text evidence="1 10">Belongs to the GHMP kinase family. IspE subfamily.</text>
</comment>
<accession>A0A1V2ZZ06</accession>
<dbReference type="NCBIfam" id="TIGR00154">
    <property type="entry name" value="ispE"/>
    <property type="match status" value="1"/>
</dbReference>
<dbReference type="GO" id="GO:0005524">
    <property type="term" value="F:ATP binding"/>
    <property type="evidence" value="ECO:0007669"/>
    <property type="project" value="UniProtKB-UniRule"/>
</dbReference>
<protein>
    <recommendedName>
        <fullName evidence="3 10">4-diphosphocytidyl-2-C-methyl-D-erythritol kinase</fullName>
        <shortName evidence="10">CMK</shortName>
        <ecNumber evidence="2 10">2.7.1.148</ecNumber>
    </recommendedName>
    <alternativeName>
        <fullName evidence="9 10">4-(cytidine-5'-diphospho)-2-C-methyl-D-erythritol kinase</fullName>
    </alternativeName>
</protein>
<evidence type="ECO:0000313" key="14">
    <source>
        <dbReference type="Proteomes" id="UP000189177"/>
    </source>
</evidence>
<evidence type="ECO:0000259" key="12">
    <source>
        <dbReference type="Pfam" id="PF08544"/>
    </source>
</evidence>
<organism evidence="13 14">
    <name type="scientific">Thioalkalivibrio halophilus</name>
    <dbReference type="NCBI Taxonomy" id="252474"/>
    <lineage>
        <taxon>Bacteria</taxon>
        <taxon>Pseudomonadati</taxon>
        <taxon>Pseudomonadota</taxon>
        <taxon>Gammaproteobacteria</taxon>
        <taxon>Chromatiales</taxon>
        <taxon>Ectothiorhodospiraceae</taxon>
        <taxon>Thioalkalivibrio</taxon>
    </lineage>
</organism>
<dbReference type="PANTHER" id="PTHR43527">
    <property type="entry name" value="4-DIPHOSPHOCYTIDYL-2-C-METHYL-D-ERYTHRITOL KINASE, CHLOROPLASTIC"/>
    <property type="match status" value="1"/>
</dbReference>
<comment type="function">
    <text evidence="10">Catalyzes the phosphorylation of the position 2 hydroxy group of 4-diphosphocytidyl-2C-methyl-D-erythritol.</text>
</comment>
<proteinExistence type="inferred from homology"/>
<evidence type="ECO:0000256" key="1">
    <source>
        <dbReference type="ARBA" id="ARBA00009684"/>
    </source>
</evidence>
<feature type="domain" description="GHMP kinase N-terminal" evidence="11">
    <location>
        <begin position="68"/>
        <end position="145"/>
    </location>
</feature>
<evidence type="ECO:0000256" key="9">
    <source>
        <dbReference type="ARBA" id="ARBA00032554"/>
    </source>
</evidence>
<dbReference type="SUPFAM" id="SSF55060">
    <property type="entry name" value="GHMP Kinase, C-terminal domain"/>
    <property type="match status" value="1"/>
</dbReference>
<reference evidence="13 14" key="1">
    <citation type="submission" date="2017-02" db="EMBL/GenBank/DDBJ databases">
        <title>Genomic diversity within the haloalkaliphilic genus Thioalkalivibrio.</title>
        <authorList>
            <person name="Ahn A.-C."/>
            <person name="Meier-Kolthoff J."/>
            <person name="Overmars L."/>
            <person name="Richter M."/>
            <person name="Woyke T."/>
            <person name="Sorokin D.Y."/>
            <person name="Muyzer G."/>
        </authorList>
    </citation>
    <scope>NUCLEOTIDE SEQUENCE [LARGE SCALE GENOMIC DNA]</scope>
    <source>
        <strain evidence="13 14">HL17</strain>
    </source>
</reference>
<dbReference type="UniPathway" id="UPA00056">
    <property type="reaction ID" value="UER00094"/>
</dbReference>
<evidence type="ECO:0000256" key="2">
    <source>
        <dbReference type="ARBA" id="ARBA00012052"/>
    </source>
</evidence>
<feature type="active site" evidence="10">
    <location>
        <position position="14"/>
    </location>
</feature>
<dbReference type="PANTHER" id="PTHR43527:SF2">
    <property type="entry name" value="4-DIPHOSPHOCYTIDYL-2-C-METHYL-D-ERYTHRITOL KINASE, CHLOROPLASTIC"/>
    <property type="match status" value="1"/>
</dbReference>
<evidence type="ECO:0000256" key="10">
    <source>
        <dbReference type="HAMAP-Rule" id="MF_00061"/>
    </source>
</evidence>
<keyword evidence="14" id="KW-1185">Reference proteome</keyword>
<evidence type="ECO:0000256" key="4">
    <source>
        <dbReference type="ARBA" id="ARBA00022679"/>
    </source>
</evidence>
<dbReference type="GO" id="GO:0016114">
    <property type="term" value="P:terpenoid biosynthetic process"/>
    <property type="evidence" value="ECO:0007669"/>
    <property type="project" value="UniProtKB-UniRule"/>
</dbReference>
<dbReference type="Proteomes" id="UP000189177">
    <property type="component" value="Unassembled WGS sequence"/>
</dbReference>
<dbReference type="Pfam" id="PF00288">
    <property type="entry name" value="GHMP_kinases_N"/>
    <property type="match status" value="1"/>
</dbReference>
<dbReference type="EC" id="2.7.1.148" evidence="2 10"/>
<feature type="domain" description="GHMP kinase C-terminal" evidence="12">
    <location>
        <begin position="206"/>
        <end position="258"/>
    </location>
</feature>
<dbReference type="OrthoDB" id="9809438at2"/>
<keyword evidence="7 10" id="KW-0067">ATP-binding</keyword>
<evidence type="ECO:0000256" key="5">
    <source>
        <dbReference type="ARBA" id="ARBA00022741"/>
    </source>
</evidence>
<keyword evidence="6 10" id="KW-0418">Kinase</keyword>
<dbReference type="RefSeq" id="WP_077244145.1">
    <property type="nucleotide sequence ID" value="NZ_MUZR01000018.1"/>
</dbReference>
<dbReference type="InterPro" id="IPR013750">
    <property type="entry name" value="GHMP_kinase_C_dom"/>
</dbReference>
<dbReference type="SUPFAM" id="SSF54211">
    <property type="entry name" value="Ribosomal protein S5 domain 2-like"/>
    <property type="match status" value="1"/>
</dbReference>
<dbReference type="InterPro" id="IPR020568">
    <property type="entry name" value="Ribosomal_Su5_D2-typ_SF"/>
</dbReference>
<feature type="active site" evidence="10">
    <location>
        <position position="138"/>
    </location>
</feature>
<dbReference type="GO" id="GO:0019288">
    <property type="term" value="P:isopentenyl diphosphate biosynthetic process, methylerythritol 4-phosphate pathway"/>
    <property type="evidence" value="ECO:0007669"/>
    <property type="project" value="UniProtKB-UniRule"/>
</dbReference>
<dbReference type="AlphaFoldDB" id="A0A1V2ZZ06"/>
<comment type="pathway">
    <text evidence="10">Isoprenoid biosynthesis; isopentenyl diphosphate biosynthesis via DXP pathway; isopentenyl diphosphate from 1-deoxy-D-xylulose 5-phosphate: step 3/6.</text>
</comment>
<dbReference type="HAMAP" id="MF_00061">
    <property type="entry name" value="IspE"/>
    <property type="match status" value="1"/>
</dbReference>
<keyword evidence="4 10" id="KW-0808">Transferase</keyword>
<dbReference type="InterPro" id="IPR004424">
    <property type="entry name" value="IspE"/>
</dbReference>
<evidence type="ECO:0000256" key="7">
    <source>
        <dbReference type="ARBA" id="ARBA00022840"/>
    </source>
</evidence>
<feature type="binding site" evidence="10">
    <location>
        <begin position="96"/>
        <end position="106"/>
    </location>
    <ligand>
        <name>ATP</name>
        <dbReference type="ChEBI" id="CHEBI:30616"/>
    </ligand>
</feature>